<gene>
    <name evidence="3" type="ORF">SAMN04488519_11151</name>
</gene>
<dbReference type="GO" id="GO:0016811">
    <property type="term" value="F:hydrolase activity, acting on carbon-nitrogen (but not peptide) bonds, in linear amides"/>
    <property type="evidence" value="ECO:0007669"/>
    <property type="project" value="TreeGrafter"/>
</dbReference>
<dbReference type="EMBL" id="FOVW01000011">
    <property type="protein sequence ID" value="SFO67396.1"/>
    <property type="molecule type" value="Genomic_DNA"/>
</dbReference>
<keyword evidence="1 3" id="KW-0378">Hydrolase</keyword>
<dbReference type="STRING" id="226506.SAMN04488519_11151"/>
<dbReference type="InterPro" id="IPR036526">
    <property type="entry name" value="C-N_Hydrolase_sf"/>
</dbReference>
<keyword evidence="4" id="KW-1185">Reference proteome</keyword>
<dbReference type="PANTHER" id="PTHR43674:SF13">
    <property type="entry name" value="CN HYDROLASE DOMAIN-CONTAINING PROTEIN"/>
    <property type="match status" value="1"/>
</dbReference>
<feature type="domain" description="CN hydrolase" evidence="2">
    <location>
        <begin position="155"/>
        <end position="288"/>
    </location>
</feature>
<sequence>MIKRLLISLFLLVIFVWLIWSSSGRKIQAPTPKPYLSMVQEINPSDSLERNIVGIQPFMDEHDYLQPDIFKRKIELYLQIARDSGFLKSNTLVLYPEYIGTWLVLQGEKHVLAEKKTLNEAMSTLVMSNIFDFSLAFFKTKEKDKAAASIFRMKAKEMAKTYFETFSSLAKDYQVYITAGSIILPQPAVISGKLSVDPNGPLYNVSFLFDPEGNIMGSPIYKNFPVESELPFLSSGESKDLPVFDLPMGKTSVLVCADSWYEDAYLNTIENRAEIVLVPSFCPGDSTMNNPWKGYSGSITPTSINESDINLLTEGEAWKKYALPGKISQTSALVGLNIFLKGELWDLGADGQPLAYLRGDTLEIQAAEQAGIWSLNF</sequence>
<proteinExistence type="predicted"/>
<evidence type="ECO:0000313" key="4">
    <source>
        <dbReference type="Proteomes" id="UP000199564"/>
    </source>
</evidence>
<name>A0A1I5J4S8_9BACT</name>
<protein>
    <submittedName>
        <fullName evidence="3">Carbon-nitrogen hydrolase</fullName>
    </submittedName>
</protein>
<reference evidence="4" key="1">
    <citation type="submission" date="2016-10" db="EMBL/GenBank/DDBJ databases">
        <authorList>
            <person name="Varghese N."/>
            <person name="Submissions S."/>
        </authorList>
    </citation>
    <scope>NUCLEOTIDE SEQUENCE [LARGE SCALE GENOMIC DNA]</scope>
    <source>
        <strain evidence="4">DSM 15282</strain>
    </source>
</reference>
<dbReference type="AlphaFoldDB" id="A0A1I5J4S8"/>
<accession>A0A1I5J4S8</accession>
<organism evidence="3 4">
    <name type="scientific">Algoriphagus ornithinivorans</name>
    <dbReference type="NCBI Taxonomy" id="226506"/>
    <lineage>
        <taxon>Bacteria</taxon>
        <taxon>Pseudomonadati</taxon>
        <taxon>Bacteroidota</taxon>
        <taxon>Cytophagia</taxon>
        <taxon>Cytophagales</taxon>
        <taxon>Cyclobacteriaceae</taxon>
        <taxon>Algoriphagus</taxon>
    </lineage>
</organism>
<evidence type="ECO:0000256" key="1">
    <source>
        <dbReference type="ARBA" id="ARBA00022801"/>
    </source>
</evidence>
<dbReference type="RefSeq" id="WP_091655310.1">
    <property type="nucleotide sequence ID" value="NZ_FOVW01000011.1"/>
</dbReference>
<evidence type="ECO:0000313" key="3">
    <source>
        <dbReference type="EMBL" id="SFO67396.1"/>
    </source>
</evidence>
<evidence type="ECO:0000259" key="2">
    <source>
        <dbReference type="Pfam" id="PF00795"/>
    </source>
</evidence>
<dbReference type="PANTHER" id="PTHR43674">
    <property type="entry name" value="NITRILASE C965.09-RELATED"/>
    <property type="match status" value="1"/>
</dbReference>
<dbReference type="SUPFAM" id="SSF56317">
    <property type="entry name" value="Carbon-nitrogen hydrolase"/>
    <property type="match status" value="1"/>
</dbReference>
<dbReference type="InterPro" id="IPR050345">
    <property type="entry name" value="Aliph_Amidase/BUP"/>
</dbReference>
<dbReference type="Gene3D" id="3.60.110.10">
    <property type="entry name" value="Carbon-nitrogen hydrolase"/>
    <property type="match status" value="1"/>
</dbReference>
<dbReference type="Proteomes" id="UP000199564">
    <property type="component" value="Unassembled WGS sequence"/>
</dbReference>
<dbReference type="InterPro" id="IPR003010">
    <property type="entry name" value="C-N_Hydrolase"/>
</dbReference>
<dbReference type="Pfam" id="PF00795">
    <property type="entry name" value="CN_hydrolase"/>
    <property type="match status" value="1"/>
</dbReference>